<dbReference type="SUPFAM" id="SSF49452">
    <property type="entry name" value="Starch-binding domain-like"/>
    <property type="match status" value="1"/>
</dbReference>
<dbReference type="Gene3D" id="2.60.40.1120">
    <property type="entry name" value="Carboxypeptidase-like, regulatory domain"/>
    <property type="match status" value="1"/>
</dbReference>
<dbReference type="Pfam" id="PF14905">
    <property type="entry name" value="OMP_b-brl_3"/>
    <property type="match status" value="1"/>
</dbReference>
<reference evidence="6 7" key="1">
    <citation type="submission" date="2019-11" db="EMBL/GenBank/DDBJ databases">
        <title>Spirosoma endbachense sp. nov., isolated from a natural salt meadow.</title>
        <authorList>
            <person name="Rojas J."/>
            <person name="Ambika Manirajan B."/>
            <person name="Ratering S."/>
            <person name="Suarez C."/>
            <person name="Geissler-Plaum R."/>
            <person name="Schnell S."/>
        </authorList>
    </citation>
    <scope>NUCLEOTIDE SEQUENCE [LARGE SCALE GENOMIC DNA]</scope>
    <source>
        <strain evidence="6 7">I-24</strain>
    </source>
</reference>
<feature type="domain" description="TonB-dependent receptor plug" evidence="4">
    <location>
        <begin position="157"/>
        <end position="235"/>
    </location>
</feature>
<dbReference type="Proteomes" id="UP000464577">
    <property type="component" value="Chromosome"/>
</dbReference>
<name>A0A6P1VMH9_9BACT</name>
<dbReference type="GO" id="GO:0009279">
    <property type="term" value="C:cell outer membrane"/>
    <property type="evidence" value="ECO:0007669"/>
    <property type="project" value="UniProtKB-SubCell"/>
</dbReference>
<dbReference type="AlphaFoldDB" id="A0A6P1VMH9"/>
<evidence type="ECO:0000256" key="3">
    <source>
        <dbReference type="ARBA" id="ARBA00023237"/>
    </source>
</evidence>
<evidence type="ECO:0000256" key="2">
    <source>
        <dbReference type="ARBA" id="ARBA00023136"/>
    </source>
</evidence>
<gene>
    <name evidence="6" type="ORF">GJR95_00795</name>
</gene>
<dbReference type="PANTHER" id="PTHR40980:SF4">
    <property type="entry name" value="TONB-DEPENDENT RECEPTOR-LIKE BETA-BARREL DOMAIN-CONTAINING PROTEIN"/>
    <property type="match status" value="1"/>
</dbReference>
<dbReference type="GO" id="GO:0030246">
    <property type="term" value="F:carbohydrate binding"/>
    <property type="evidence" value="ECO:0007669"/>
    <property type="project" value="InterPro"/>
</dbReference>
<dbReference type="InterPro" id="IPR037066">
    <property type="entry name" value="Plug_dom_sf"/>
</dbReference>
<dbReference type="Pfam" id="PF07715">
    <property type="entry name" value="Plug"/>
    <property type="match status" value="1"/>
</dbReference>
<dbReference type="InterPro" id="IPR012910">
    <property type="entry name" value="Plug_dom"/>
</dbReference>
<keyword evidence="7" id="KW-1185">Reference proteome</keyword>
<evidence type="ECO:0000259" key="5">
    <source>
        <dbReference type="Pfam" id="PF14905"/>
    </source>
</evidence>
<dbReference type="Gene3D" id="2.40.170.20">
    <property type="entry name" value="TonB-dependent receptor, beta-barrel domain"/>
    <property type="match status" value="1"/>
</dbReference>
<feature type="domain" description="Outer membrane protein beta-barrel" evidence="5">
    <location>
        <begin position="400"/>
        <end position="804"/>
    </location>
</feature>
<evidence type="ECO:0000313" key="7">
    <source>
        <dbReference type="Proteomes" id="UP000464577"/>
    </source>
</evidence>
<sequence length="829" mass="93780">MSGLLNWYKMKIFLLVLVIFLVPGDLLAQQSKSGIVTGSVQDTSGRPLGMMSLLLLKATDSTLVKAAVSNARGHYDIGLIPPGTYRMSGSQVGYQKVYSEVFTVGDEQWKIQLLPLTMQEETRQLTNVTVKAQKPFIDQQIDKTVLNVENSIVASGGTALEVLEKAPGVVVDLQSERISLRGRENVLVMIDGKPTYLSGNQVLDLLRNTPSNTVETIELITNPPARYDAAGTAGIINIRLKRNKSSQPLNGNLTTGMGQGRFPKYNTALTLNARKDNWSLFGNYAFDQRDYWSVATIDRRFTSAGQPRLIRQDGYRPIQNTTHTLRLGADYALDKHNTIGVLLNGTSVSNKSQGGTDSDIFKSGVLTTSERTQNDNRRSIDRLAANLNFRHRFDTTGRGSKGRELMVDVDYSDASFRPTEQFETRFLDDQGLETGPRDFQRLTTKSKALIRAAKIDYSHPIDKQTTFEAGWKSSYVTLNNDLLVETKLAENGQNVPWQVDNGRTNQFEYREIIHAAYLTGRRTWADWTLQVGLRAERTQTEAYSVTARNTVDRTYLNLFPNVSLTRTVGDKHQFLYSFSRRIDRPDYQYLNPFIRIFSPYAYQQGNPYLKPQFTDAFQVAYSYKEETTISFGYNRTRDVIVDINEQNDATGETRITFTNLAEQTNMGINVSAPIRITPWWSSRNSASVFHTAYQAEIGGTPLDYSWLATNLTSNHSFVFANGITAELSASYNSPYVYSQNKMQAFGQLSVGVQKTLWQKKATLRFNWSDLFQTQRFRGTVQFQNMDFNFATYSETRVARLTFTYNFGNREIKGAGNRRTVSEDEQRRMN</sequence>
<keyword evidence="2" id="KW-0472">Membrane</keyword>
<accession>A0A6P1VMH9</accession>
<dbReference type="Gene3D" id="2.170.130.10">
    <property type="entry name" value="TonB-dependent receptor, plug domain"/>
    <property type="match status" value="1"/>
</dbReference>
<dbReference type="PANTHER" id="PTHR40980">
    <property type="entry name" value="PLUG DOMAIN-CONTAINING PROTEIN"/>
    <property type="match status" value="1"/>
</dbReference>
<dbReference type="EMBL" id="CP045997">
    <property type="protein sequence ID" value="QHV93658.1"/>
    <property type="molecule type" value="Genomic_DNA"/>
</dbReference>
<dbReference type="InterPro" id="IPR041700">
    <property type="entry name" value="OMP_b-brl_3"/>
</dbReference>
<evidence type="ECO:0000259" key="4">
    <source>
        <dbReference type="Pfam" id="PF07715"/>
    </source>
</evidence>
<evidence type="ECO:0000313" key="6">
    <source>
        <dbReference type="EMBL" id="QHV93658.1"/>
    </source>
</evidence>
<dbReference type="Pfam" id="PF13620">
    <property type="entry name" value="CarboxypepD_reg"/>
    <property type="match status" value="1"/>
</dbReference>
<protein>
    <submittedName>
        <fullName evidence="6">TonB-dependent receptor</fullName>
    </submittedName>
</protein>
<keyword evidence="3" id="KW-0998">Cell outer membrane</keyword>
<proteinExistence type="predicted"/>
<organism evidence="6 7">
    <name type="scientific">Spirosoma endbachense</name>
    <dbReference type="NCBI Taxonomy" id="2666025"/>
    <lineage>
        <taxon>Bacteria</taxon>
        <taxon>Pseudomonadati</taxon>
        <taxon>Bacteroidota</taxon>
        <taxon>Cytophagia</taxon>
        <taxon>Cytophagales</taxon>
        <taxon>Cytophagaceae</taxon>
        <taxon>Spirosoma</taxon>
    </lineage>
</organism>
<dbReference type="SUPFAM" id="SSF56935">
    <property type="entry name" value="Porins"/>
    <property type="match status" value="1"/>
</dbReference>
<keyword evidence="6" id="KW-0675">Receptor</keyword>
<dbReference type="InterPro" id="IPR036942">
    <property type="entry name" value="Beta-barrel_TonB_sf"/>
</dbReference>
<dbReference type="InterPro" id="IPR013784">
    <property type="entry name" value="Carb-bd-like_fold"/>
</dbReference>
<evidence type="ECO:0000256" key="1">
    <source>
        <dbReference type="ARBA" id="ARBA00004442"/>
    </source>
</evidence>
<comment type="subcellular location">
    <subcellularLocation>
        <location evidence="1">Cell outer membrane</location>
    </subcellularLocation>
</comment>
<dbReference type="KEGG" id="senf:GJR95_00795"/>